<sequence length="67" mass="7406">MEFHPAITLPPLIFPWKALSSGIPYSQVSLFRLVQKNAKIEGANAAAFRINANYMKTIESEGISNVI</sequence>
<protein>
    <submittedName>
        <fullName evidence="1">Uncharacterized protein</fullName>
    </submittedName>
</protein>
<evidence type="ECO:0000313" key="1">
    <source>
        <dbReference type="EMBL" id="RDU38515.1"/>
    </source>
</evidence>
<keyword evidence="2" id="KW-1185">Reference proteome</keyword>
<accession>A0A3D8GVQ0</accession>
<dbReference type="AlphaFoldDB" id="A0A3D8GVQ0"/>
<name>A0A3D8GVQ0_9BACI</name>
<reference evidence="1 2" key="1">
    <citation type="submission" date="2018-07" db="EMBL/GenBank/DDBJ databases">
        <title>Bacillus sp. YLB-04 draft genome sequence.</title>
        <authorList>
            <person name="Yu L."/>
            <person name="Tang X."/>
        </authorList>
    </citation>
    <scope>NUCLEOTIDE SEQUENCE [LARGE SCALE GENOMIC DNA]</scope>
    <source>
        <strain evidence="1 2">YLB-04</strain>
    </source>
</reference>
<proteinExistence type="predicted"/>
<dbReference type="EMBL" id="QNQT01000001">
    <property type="protein sequence ID" value="RDU38515.1"/>
    <property type="molecule type" value="Genomic_DNA"/>
</dbReference>
<organism evidence="1 2">
    <name type="scientific">Neobacillus piezotolerans</name>
    <dbReference type="NCBI Taxonomy" id="2259171"/>
    <lineage>
        <taxon>Bacteria</taxon>
        <taxon>Bacillati</taxon>
        <taxon>Bacillota</taxon>
        <taxon>Bacilli</taxon>
        <taxon>Bacillales</taxon>
        <taxon>Bacillaceae</taxon>
        <taxon>Neobacillus</taxon>
    </lineage>
</organism>
<dbReference type="Proteomes" id="UP000257144">
    <property type="component" value="Unassembled WGS sequence"/>
</dbReference>
<evidence type="ECO:0000313" key="2">
    <source>
        <dbReference type="Proteomes" id="UP000257144"/>
    </source>
</evidence>
<gene>
    <name evidence="1" type="ORF">DRW41_02840</name>
</gene>
<comment type="caution">
    <text evidence="1">The sequence shown here is derived from an EMBL/GenBank/DDBJ whole genome shotgun (WGS) entry which is preliminary data.</text>
</comment>